<dbReference type="Gene3D" id="1.10.4080.10">
    <property type="entry name" value="ADP-ribosylation/Crystallin J1"/>
    <property type="match status" value="1"/>
</dbReference>
<dbReference type="PANTHER" id="PTHR16222:SF34">
    <property type="entry name" value="ADP-RIBOSYLGLYCOHYDROLASE"/>
    <property type="match status" value="1"/>
</dbReference>
<dbReference type="GO" id="GO:0016787">
    <property type="term" value="F:hydrolase activity"/>
    <property type="evidence" value="ECO:0007669"/>
    <property type="project" value="UniProtKB-KW"/>
</dbReference>
<dbReference type="InterPro" id="IPR036705">
    <property type="entry name" value="Ribosyl_crysJ1_sf"/>
</dbReference>
<protein>
    <submittedName>
        <fullName evidence="1">ADP-ribosylglycohydrolase family protein</fullName>
    </submittedName>
</protein>
<keyword evidence="1" id="KW-0378">Hydrolase</keyword>
<gene>
    <name evidence="1" type="ORF">HHL09_04015</name>
</gene>
<name>A0A858REJ8_9BACT</name>
<dbReference type="AlphaFoldDB" id="A0A858REJ8"/>
<dbReference type="PANTHER" id="PTHR16222">
    <property type="entry name" value="ADP-RIBOSYLGLYCOHYDROLASE"/>
    <property type="match status" value="1"/>
</dbReference>
<keyword evidence="2" id="KW-1185">Reference proteome</keyword>
<proteinExistence type="predicted"/>
<dbReference type="Proteomes" id="UP000501812">
    <property type="component" value="Chromosome"/>
</dbReference>
<dbReference type="RefSeq" id="WP_169453199.1">
    <property type="nucleotide sequence ID" value="NZ_CP051774.1"/>
</dbReference>
<dbReference type="SUPFAM" id="SSF101478">
    <property type="entry name" value="ADP-ribosylglycohydrolase"/>
    <property type="match status" value="1"/>
</dbReference>
<reference evidence="1 2" key="1">
    <citation type="submission" date="2020-04" db="EMBL/GenBank/DDBJ databases">
        <title>Luteolibacter sp. G-1-1-1 isolated from soil.</title>
        <authorList>
            <person name="Dahal R.H."/>
        </authorList>
    </citation>
    <scope>NUCLEOTIDE SEQUENCE [LARGE SCALE GENOMIC DNA]</scope>
    <source>
        <strain evidence="1 2">G-1-1-1</strain>
    </source>
</reference>
<dbReference type="InterPro" id="IPR005502">
    <property type="entry name" value="Ribosyl_crysJ1"/>
</dbReference>
<sequence length="322" mass="35410">MTPFAAAFQGSLAADALSMPVHWYYDREALVRDYGLVDHFMAPRNPFPNSFMAKASYTPVNEKADILHDQARFYGQKEIHYHQCLRAGENTLNFKLAKELYALVKERGGYDADAWLKRYVERMLEPGWHGDTYVEECHRAFFTNYANGKPLRECGIPDKHIGGLATVPALLAALEGGGKSREELRALVREHVNLTHKHEGALGAADTLVRLLWEISEGASLRDAIRKEGGEWLSAGDAEAWIDEDDLHVVGARFSAACYVEDSMPSSLYLAWKYSGDFTAGIIANTMCGGDNCHRGAVVGSLVAAANGGVPEKFRVKDGVGG</sequence>
<accession>A0A858REJ8</accession>
<dbReference type="Pfam" id="PF03747">
    <property type="entry name" value="ADP_ribosyl_GH"/>
    <property type="match status" value="1"/>
</dbReference>
<dbReference type="InterPro" id="IPR050792">
    <property type="entry name" value="ADP-ribosylglycohydrolase"/>
</dbReference>
<dbReference type="KEGG" id="luo:HHL09_04015"/>
<dbReference type="EMBL" id="CP051774">
    <property type="protein sequence ID" value="QJE94978.1"/>
    <property type="molecule type" value="Genomic_DNA"/>
</dbReference>
<organism evidence="1 2">
    <name type="scientific">Luteolibacter luteus</name>
    <dbReference type="NCBI Taxonomy" id="2728835"/>
    <lineage>
        <taxon>Bacteria</taxon>
        <taxon>Pseudomonadati</taxon>
        <taxon>Verrucomicrobiota</taxon>
        <taxon>Verrucomicrobiia</taxon>
        <taxon>Verrucomicrobiales</taxon>
        <taxon>Verrucomicrobiaceae</taxon>
        <taxon>Luteolibacter</taxon>
    </lineage>
</organism>
<evidence type="ECO:0000313" key="1">
    <source>
        <dbReference type="EMBL" id="QJE94978.1"/>
    </source>
</evidence>
<evidence type="ECO:0000313" key="2">
    <source>
        <dbReference type="Proteomes" id="UP000501812"/>
    </source>
</evidence>